<keyword evidence="8" id="KW-1185">Reference proteome</keyword>
<keyword evidence="3" id="KW-0862">Zinc</keyword>
<protein>
    <submittedName>
        <fullName evidence="7">Cytosine/adenosine deaminase-related metal-dependent hydrolase</fullName>
    </submittedName>
</protein>
<proteinExistence type="predicted"/>
<dbReference type="Proteomes" id="UP001230426">
    <property type="component" value="Unassembled WGS sequence"/>
</dbReference>
<evidence type="ECO:0000256" key="2">
    <source>
        <dbReference type="ARBA" id="ARBA00022801"/>
    </source>
</evidence>
<evidence type="ECO:0000259" key="6">
    <source>
        <dbReference type="Pfam" id="PF22039"/>
    </source>
</evidence>
<dbReference type="SUPFAM" id="SSF51338">
    <property type="entry name" value="Composite domain of metallo-dependent hydrolases"/>
    <property type="match status" value="2"/>
</dbReference>
<dbReference type="RefSeq" id="WP_306863152.1">
    <property type="nucleotide sequence ID" value="NZ_JAUSRB010000002.1"/>
</dbReference>
<dbReference type="EMBL" id="JAUSRB010000002">
    <property type="protein sequence ID" value="MDP9864763.1"/>
    <property type="molecule type" value="Genomic_DNA"/>
</dbReference>
<feature type="domain" description="Amidohydrolase-related" evidence="5">
    <location>
        <begin position="76"/>
        <end position="422"/>
    </location>
</feature>
<dbReference type="PANTHER" id="PTHR43794">
    <property type="entry name" value="AMINOHYDROLASE SSNA-RELATED"/>
    <property type="match status" value="1"/>
</dbReference>
<accession>A0ABT9R6A0</accession>
<gene>
    <name evidence="7" type="ORF">J2S55_004029</name>
</gene>
<reference evidence="7 8" key="1">
    <citation type="submission" date="2023-07" db="EMBL/GenBank/DDBJ databases">
        <title>Sequencing the genomes of 1000 actinobacteria strains.</title>
        <authorList>
            <person name="Klenk H.-P."/>
        </authorList>
    </citation>
    <scope>NUCLEOTIDE SEQUENCE [LARGE SCALE GENOMIC DNA]</scope>
    <source>
        <strain evidence="7 8">DSM 44109</strain>
    </source>
</reference>
<dbReference type="InterPro" id="IPR032466">
    <property type="entry name" value="Metal_Hydrolase"/>
</dbReference>
<name>A0ABT9R6A0_9ACTN</name>
<dbReference type="GO" id="GO:0016787">
    <property type="term" value="F:hydrolase activity"/>
    <property type="evidence" value="ECO:0007669"/>
    <property type="project" value="UniProtKB-KW"/>
</dbReference>
<keyword evidence="2 7" id="KW-0378">Hydrolase</keyword>
<dbReference type="InterPro" id="IPR006680">
    <property type="entry name" value="Amidohydro-rel"/>
</dbReference>
<evidence type="ECO:0000256" key="4">
    <source>
        <dbReference type="SAM" id="MobiDB-lite"/>
    </source>
</evidence>
<dbReference type="SUPFAM" id="SSF51556">
    <property type="entry name" value="Metallo-dependent hydrolases"/>
    <property type="match status" value="1"/>
</dbReference>
<comment type="caution">
    <text evidence="7">The sequence shown here is derived from an EMBL/GenBank/DDBJ whole genome shotgun (WGS) entry which is preliminary data.</text>
</comment>
<dbReference type="InterPro" id="IPR011059">
    <property type="entry name" value="Metal-dep_hydrolase_composite"/>
</dbReference>
<dbReference type="Pfam" id="PF01979">
    <property type="entry name" value="Amidohydro_1"/>
    <property type="match status" value="1"/>
</dbReference>
<keyword evidence="1" id="KW-0479">Metal-binding</keyword>
<dbReference type="Pfam" id="PF22039">
    <property type="entry name" value="HUTI_composite_bact"/>
    <property type="match status" value="1"/>
</dbReference>
<evidence type="ECO:0000313" key="8">
    <source>
        <dbReference type="Proteomes" id="UP001230426"/>
    </source>
</evidence>
<evidence type="ECO:0000256" key="3">
    <source>
        <dbReference type="ARBA" id="ARBA00022833"/>
    </source>
</evidence>
<evidence type="ECO:0000313" key="7">
    <source>
        <dbReference type="EMBL" id="MDP9864763.1"/>
    </source>
</evidence>
<feature type="domain" description="Aminodeoxyfutalosine deaminase/Imidazolonepropionase-like composite" evidence="6">
    <location>
        <begin position="43"/>
        <end position="67"/>
    </location>
</feature>
<feature type="region of interest" description="Disordered" evidence="4">
    <location>
        <begin position="1"/>
        <end position="22"/>
    </location>
</feature>
<organism evidence="7 8">
    <name type="scientific">Streptosporangium brasiliense</name>
    <dbReference type="NCBI Taxonomy" id="47480"/>
    <lineage>
        <taxon>Bacteria</taxon>
        <taxon>Bacillati</taxon>
        <taxon>Actinomycetota</taxon>
        <taxon>Actinomycetes</taxon>
        <taxon>Streptosporangiales</taxon>
        <taxon>Streptosporangiaceae</taxon>
        <taxon>Streptosporangium</taxon>
    </lineage>
</organism>
<evidence type="ECO:0000259" key="5">
    <source>
        <dbReference type="Pfam" id="PF01979"/>
    </source>
</evidence>
<sequence length="441" mass="45728">MTRPAPPAASHPAPPAATHSAPPTVIHSAPLVLPVSAPPVRDGALAVRRGRVVALGPRAEVLAAWPGREETRWPGTIVAGLVNAHTHLQYTHMAEVGQRVYASFEEWSTAFDEVYHGSAIDWAASALDGARQALRAGTTAAADVVTDLPAATALREAGLGGLPYLETLGDTDASWAESGRERFAAMLDAAGVPMGVSPHAPYTLDTGALREVAGLARARGLRRHIHLAEGAHEREYTVSGTGPLAQMVRELEFDFAILREGGTGLGPTAFLDGLGVLGPECHVAHGVHLDAADRALLRARGTAVALCPRSNRTVGTRAPDVAALLAEGNPIAVGTDSLSSSPSLDLLEDVALLRDLATRQGYRAGDLDRRLVEAATLGGARALGIAGGLAPGGPADFAVFDVSPAREPYRTLIEEGPGRCVATAVGGELIWDQRTAATVGC</sequence>
<dbReference type="InterPro" id="IPR050287">
    <property type="entry name" value="MTA/SAH_deaminase"/>
</dbReference>
<evidence type="ECO:0000256" key="1">
    <source>
        <dbReference type="ARBA" id="ARBA00022723"/>
    </source>
</evidence>
<dbReference type="InterPro" id="IPR054418">
    <property type="entry name" value="MQNX/HUTI_composite_N"/>
</dbReference>
<feature type="compositionally biased region" description="Pro residues" evidence="4">
    <location>
        <begin position="1"/>
        <end position="15"/>
    </location>
</feature>
<dbReference type="Gene3D" id="3.20.20.140">
    <property type="entry name" value="Metal-dependent hydrolases"/>
    <property type="match status" value="1"/>
</dbReference>
<dbReference type="PANTHER" id="PTHR43794:SF11">
    <property type="entry name" value="AMIDOHYDROLASE-RELATED DOMAIN-CONTAINING PROTEIN"/>
    <property type="match status" value="1"/>
</dbReference>